<comment type="similarity">
    <text evidence="4">Belongs to the adenylate kinase family.</text>
</comment>
<organism evidence="6 7">
    <name type="scientific">Meloidogyne incognita</name>
    <name type="common">Southern root-knot nematode worm</name>
    <name type="synonym">Oxyuris incognita</name>
    <dbReference type="NCBI Taxonomy" id="6306"/>
    <lineage>
        <taxon>Eukaryota</taxon>
        <taxon>Metazoa</taxon>
        <taxon>Ecdysozoa</taxon>
        <taxon>Nematoda</taxon>
        <taxon>Chromadorea</taxon>
        <taxon>Rhabditida</taxon>
        <taxon>Tylenchina</taxon>
        <taxon>Tylenchomorpha</taxon>
        <taxon>Tylenchoidea</taxon>
        <taxon>Meloidogynidae</taxon>
        <taxon>Meloidogyninae</taxon>
        <taxon>Meloidogyne</taxon>
        <taxon>Meloidogyne incognita group</taxon>
    </lineage>
</organism>
<dbReference type="Gene3D" id="3.40.50.300">
    <property type="entry name" value="P-loop containing nucleotide triphosphate hydrolases"/>
    <property type="match status" value="1"/>
</dbReference>
<keyword evidence="2" id="KW-0547">Nucleotide-binding</keyword>
<accession>A0A914KGD7</accession>
<proteinExistence type="inferred from homology"/>
<dbReference type="WBParaSite" id="Minc3s00006g00397">
    <property type="protein sequence ID" value="Minc3s00006g00397"/>
    <property type="gene ID" value="Minc3s00006g00397"/>
</dbReference>
<evidence type="ECO:0000256" key="5">
    <source>
        <dbReference type="SAM" id="Phobius"/>
    </source>
</evidence>
<dbReference type="AlphaFoldDB" id="A0A914KGD7"/>
<keyword evidence="5" id="KW-0812">Transmembrane</keyword>
<dbReference type="InterPro" id="IPR027417">
    <property type="entry name" value="P-loop_NTPase"/>
</dbReference>
<dbReference type="Proteomes" id="UP000887563">
    <property type="component" value="Unplaced"/>
</dbReference>
<protein>
    <submittedName>
        <fullName evidence="7">Adenylate kinase</fullName>
    </submittedName>
</protein>
<dbReference type="PROSITE" id="PS00113">
    <property type="entry name" value="ADENYLATE_KINASE"/>
    <property type="match status" value="1"/>
</dbReference>
<sequence>MAAVLNKDLPIIFIVGSPGCGKTTQCNLIAKKYGYTHLSSCNLMAAEVSSGSPLVLQFSKTLKAGQVFEWDMELYLIEKAMLKAVEGGAKGFLIDGFPRDVDQGRRFEEKLSPSHLVIFFDVTEETLVKRLMFRGKTSGREDDNKETIRNRFRTFYEAAKPVVEYYQGKGKLAKINAEETIDDIFAEVCRLLGKSENEPKPSTSFTPAVIQITTEETNGLANGQQQMQQVNEVPVKKNCDCCVVCRVPAVHNWLAFIGLILVIGFGIFSTWSSLTGRIDTVMGQLIGVVSQVKGFKNLTLNKATN</sequence>
<name>A0A914KGD7_MELIC</name>
<keyword evidence="6" id="KW-1185">Reference proteome</keyword>
<evidence type="ECO:0000256" key="3">
    <source>
        <dbReference type="ARBA" id="ARBA00022777"/>
    </source>
</evidence>
<evidence type="ECO:0000313" key="7">
    <source>
        <dbReference type="WBParaSite" id="Minc3s00006g00397"/>
    </source>
</evidence>
<evidence type="ECO:0000256" key="4">
    <source>
        <dbReference type="RuleBase" id="RU003330"/>
    </source>
</evidence>
<dbReference type="PANTHER" id="PTHR23359">
    <property type="entry name" value="NUCLEOTIDE KINASE"/>
    <property type="match status" value="1"/>
</dbReference>
<evidence type="ECO:0000313" key="6">
    <source>
        <dbReference type="Proteomes" id="UP000887563"/>
    </source>
</evidence>
<feature type="transmembrane region" description="Helical" evidence="5">
    <location>
        <begin position="253"/>
        <end position="274"/>
    </location>
</feature>
<reference evidence="7" key="1">
    <citation type="submission" date="2022-11" db="UniProtKB">
        <authorList>
            <consortium name="WormBaseParasite"/>
        </authorList>
    </citation>
    <scope>IDENTIFICATION</scope>
</reference>
<dbReference type="SUPFAM" id="SSF52540">
    <property type="entry name" value="P-loop containing nucleoside triphosphate hydrolases"/>
    <property type="match status" value="1"/>
</dbReference>
<dbReference type="GO" id="GO:0005524">
    <property type="term" value="F:ATP binding"/>
    <property type="evidence" value="ECO:0007669"/>
    <property type="project" value="InterPro"/>
</dbReference>
<keyword evidence="3 4" id="KW-0418">Kinase</keyword>
<dbReference type="Pfam" id="PF00406">
    <property type="entry name" value="ADK"/>
    <property type="match status" value="1"/>
</dbReference>
<keyword evidence="5" id="KW-0472">Membrane</keyword>
<evidence type="ECO:0000256" key="2">
    <source>
        <dbReference type="ARBA" id="ARBA00022741"/>
    </source>
</evidence>
<keyword evidence="1 4" id="KW-0808">Transferase</keyword>
<dbReference type="GO" id="GO:0019205">
    <property type="term" value="F:nucleobase-containing compound kinase activity"/>
    <property type="evidence" value="ECO:0007669"/>
    <property type="project" value="InterPro"/>
</dbReference>
<keyword evidence="5" id="KW-1133">Transmembrane helix</keyword>
<dbReference type="PRINTS" id="PR00094">
    <property type="entry name" value="ADENYLTKNASE"/>
</dbReference>
<dbReference type="CDD" id="cd01428">
    <property type="entry name" value="ADK"/>
    <property type="match status" value="1"/>
</dbReference>
<dbReference type="HAMAP" id="MF_00235">
    <property type="entry name" value="Adenylate_kinase_Adk"/>
    <property type="match status" value="1"/>
</dbReference>
<dbReference type="InterPro" id="IPR000850">
    <property type="entry name" value="Adenylat/UMP-CMP_kin"/>
</dbReference>
<evidence type="ECO:0000256" key="1">
    <source>
        <dbReference type="ARBA" id="ARBA00022679"/>
    </source>
</evidence>
<dbReference type="InterPro" id="IPR033690">
    <property type="entry name" value="Adenylat_kinase_CS"/>
</dbReference>
<dbReference type="GO" id="GO:0006139">
    <property type="term" value="P:nucleobase-containing compound metabolic process"/>
    <property type="evidence" value="ECO:0007669"/>
    <property type="project" value="InterPro"/>
</dbReference>